<dbReference type="InterPro" id="IPR000415">
    <property type="entry name" value="Nitroreductase-like"/>
</dbReference>
<accession>A0A9E2NTJ3</accession>
<dbReference type="PANTHER" id="PTHR43673">
    <property type="entry name" value="NAD(P)H NITROREDUCTASE YDGI-RELATED"/>
    <property type="match status" value="1"/>
</dbReference>
<dbReference type="SUPFAM" id="SSF55469">
    <property type="entry name" value="FMN-dependent nitroreductase-like"/>
    <property type="match status" value="1"/>
</dbReference>
<dbReference type="Gene3D" id="3.40.109.10">
    <property type="entry name" value="NADH Oxidase"/>
    <property type="match status" value="1"/>
</dbReference>
<sequence length="161" mass="18000">MTDCILTRHSTREFKENSLTEAEISQLIAAFQAAPCGMNQTDVMQGIVIKDKKITNEIDSITSNSCYHAPVLFLINTKTTSEFGVRDASVAAENIMIEANSLNIGSVYILSAAQRINQSKQLREELKISKDFKCQVVVCLGYSAEDKEVPTKRNRYQVKVF</sequence>
<evidence type="ECO:0000256" key="2">
    <source>
        <dbReference type="ARBA" id="ARBA00023002"/>
    </source>
</evidence>
<reference evidence="4" key="1">
    <citation type="journal article" date="2021" name="PeerJ">
        <title>Extensive microbial diversity within the chicken gut microbiome revealed by metagenomics and culture.</title>
        <authorList>
            <person name="Gilroy R."/>
            <person name="Ravi A."/>
            <person name="Getino M."/>
            <person name="Pursley I."/>
            <person name="Horton D.L."/>
            <person name="Alikhan N.F."/>
            <person name="Baker D."/>
            <person name="Gharbi K."/>
            <person name="Hall N."/>
            <person name="Watson M."/>
            <person name="Adriaenssens E.M."/>
            <person name="Foster-Nyarko E."/>
            <person name="Jarju S."/>
            <person name="Secka A."/>
            <person name="Antonio M."/>
            <person name="Oren A."/>
            <person name="Chaudhuri R.R."/>
            <person name="La Ragione R."/>
            <person name="Hildebrand F."/>
            <person name="Pallen M.J."/>
        </authorList>
    </citation>
    <scope>NUCLEOTIDE SEQUENCE</scope>
    <source>
        <strain evidence="4">F6-686</strain>
    </source>
</reference>
<dbReference type="AlphaFoldDB" id="A0A9E2NTJ3"/>
<organism evidence="4 5">
    <name type="scientific">Candidatus Lactobacillus pullistercoris</name>
    <dbReference type="NCBI Taxonomy" id="2838636"/>
    <lineage>
        <taxon>Bacteria</taxon>
        <taxon>Bacillati</taxon>
        <taxon>Bacillota</taxon>
        <taxon>Bacilli</taxon>
        <taxon>Lactobacillales</taxon>
        <taxon>Lactobacillaceae</taxon>
        <taxon>Lactobacillus</taxon>
    </lineage>
</organism>
<gene>
    <name evidence="4" type="ORF">H9806_04050</name>
</gene>
<keyword evidence="2" id="KW-0560">Oxidoreductase</keyword>
<dbReference type="GO" id="GO:0016491">
    <property type="term" value="F:oxidoreductase activity"/>
    <property type="evidence" value="ECO:0007669"/>
    <property type="project" value="UniProtKB-KW"/>
</dbReference>
<comment type="caution">
    <text evidence="4">The sequence shown here is derived from an EMBL/GenBank/DDBJ whole genome shotgun (WGS) entry which is preliminary data.</text>
</comment>
<feature type="domain" description="Nitroreductase" evidence="3">
    <location>
        <begin position="5"/>
        <end position="54"/>
    </location>
</feature>
<name>A0A9E2NTJ3_9LACO</name>
<evidence type="ECO:0000313" key="5">
    <source>
        <dbReference type="Proteomes" id="UP000823844"/>
    </source>
</evidence>
<dbReference type="CDD" id="cd02062">
    <property type="entry name" value="Nitro_FMN_reductase"/>
    <property type="match status" value="1"/>
</dbReference>
<dbReference type="Proteomes" id="UP000823844">
    <property type="component" value="Unassembled WGS sequence"/>
</dbReference>
<dbReference type="EMBL" id="JAHLFT010000056">
    <property type="protein sequence ID" value="MBU3828302.1"/>
    <property type="molecule type" value="Genomic_DNA"/>
</dbReference>
<feature type="domain" description="Nitroreductase" evidence="3">
    <location>
        <begin position="62"/>
        <end position="142"/>
    </location>
</feature>
<dbReference type="PANTHER" id="PTHR43673:SF10">
    <property type="entry name" value="NADH DEHYDROGENASE_NAD(P)H NITROREDUCTASE XCC3605-RELATED"/>
    <property type="match status" value="1"/>
</dbReference>
<evidence type="ECO:0000256" key="1">
    <source>
        <dbReference type="ARBA" id="ARBA00007118"/>
    </source>
</evidence>
<protein>
    <submittedName>
        <fullName evidence="4">Nitroreductase family protein</fullName>
    </submittedName>
</protein>
<reference evidence="4" key="2">
    <citation type="submission" date="2021-04" db="EMBL/GenBank/DDBJ databases">
        <authorList>
            <person name="Gilroy R."/>
        </authorList>
    </citation>
    <scope>NUCLEOTIDE SEQUENCE</scope>
    <source>
        <strain evidence="4">F6-686</strain>
    </source>
</reference>
<evidence type="ECO:0000259" key="3">
    <source>
        <dbReference type="Pfam" id="PF00881"/>
    </source>
</evidence>
<evidence type="ECO:0000313" key="4">
    <source>
        <dbReference type="EMBL" id="MBU3828302.1"/>
    </source>
</evidence>
<proteinExistence type="inferred from homology"/>
<dbReference type="Pfam" id="PF00881">
    <property type="entry name" value="Nitroreductase"/>
    <property type="match status" value="2"/>
</dbReference>
<comment type="similarity">
    <text evidence="1">Belongs to the nitroreductase family.</text>
</comment>
<dbReference type="InterPro" id="IPR029479">
    <property type="entry name" value="Nitroreductase"/>
</dbReference>